<dbReference type="EC" id="2.3.-.-" evidence="2"/>
<organism evidence="2 3">
    <name type="scientific">Corticicoccus populi</name>
    <dbReference type="NCBI Taxonomy" id="1812821"/>
    <lineage>
        <taxon>Bacteria</taxon>
        <taxon>Bacillati</taxon>
        <taxon>Bacillota</taxon>
        <taxon>Bacilli</taxon>
        <taxon>Bacillales</taxon>
        <taxon>Staphylococcaceae</taxon>
        <taxon>Corticicoccus</taxon>
    </lineage>
</organism>
<sequence>MRKLPKVWLRDVSYCDVEERYQWFLDKEVIKYLNVPQNYPPFTKEQTREWITQCINRTNGYEQKAIITEENQNIGWIDLKNIDSDDGEAELGIVIGDRGYWGRGYASSAMKEMLHYGFNNLNLEKIWLRVDADNQRAIKSYTKFGYREVALLKNDRIRHGKHIDRFKMEYLKSDFQY</sequence>
<dbReference type="CDD" id="cd04301">
    <property type="entry name" value="NAT_SF"/>
    <property type="match status" value="1"/>
</dbReference>
<dbReference type="Pfam" id="PF13302">
    <property type="entry name" value="Acetyltransf_3"/>
    <property type="match status" value="1"/>
</dbReference>
<accession>A0ABW5WUY9</accession>
<name>A0ABW5WUY9_9STAP</name>
<keyword evidence="2" id="KW-0012">Acyltransferase</keyword>
<keyword evidence="3" id="KW-1185">Reference proteome</keyword>
<dbReference type="InterPro" id="IPR000182">
    <property type="entry name" value="GNAT_dom"/>
</dbReference>
<evidence type="ECO:0000313" key="2">
    <source>
        <dbReference type="EMBL" id="MFD2829169.1"/>
    </source>
</evidence>
<comment type="caution">
    <text evidence="2">The sequence shown here is derived from an EMBL/GenBank/DDBJ whole genome shotgun (WGS) entry which is preliminary data.</text>
</comment>
<evidence type="ECO:0000259" key="1">
    <source>
        <dbReference type="PROSITE" id="PS51186"/>
    </source>
</evidence>
<gene>
    <name evidence="2" type="ORF">ACFSX4_01735</name>
</gene>
<dbReference type="Gene3D" id="3.40.630.30">
    <property type="match status" value="1"/>
</dbReference>
<proteinExistence type="predicted"/>
<keyword evidence="2" id="KW-0808">Transferase</keyword>
<dbReference type="SUPFAM" id="SSF55729">
    <property type="entry name" value="Acyl-CoA N-acyltransferases (Nat)"/>
    <property type="match status" value="1"/>
</dbReference>
<protein>
    <submittedName>
        <fullName evidence="2">GNAT family N-acetyltransferase</fullName>
        <ecNumber evidence="2">2.3.-.-</ecNumber>
    </submittedName>
</protein>
<reference evidence="3" key="1">
    <citation type="journal article" date="2019" name="Int. J. Syst. Evol. Microbiol.">
        <title>The Global Catalogue of Microorganisms (GCM) 10K type strain sequencing project: providing services to taxonomists for standard genome sequencing and annotation.</title>
        <authorList>
            <consortium name="The Broad Institute Genomics Platform"/>
            <consortium name="The Broad Institute Genome Sequencing Center for Infectious Disease"/>
            <person name="Wu L."/>
            <person name="Ma J."/>
        </authorList>
    </citation>
    <scope>NUCLEOTIDE SEQUENCE [LARGE SCALE GENOMIC DNA]</scope>
    <source>
        <strain evidence="3">KCTC 33575</strain>
    </source>
</reference>
<dbReference type="PANTHER" id="PTHR43415:SF3">
    <property type="entry name" value="GNAT-FAMILY ACETYLTRANSFERASE"/>
    <property type="match status" value="1"/>
</dbReference>
<dbReference type="RefSeq" id="WP_377770931.1">
    <property type="nucleotide sequence ID" value="NZ_JBHUOQ010000001.1"/>
</dbReference>
<feature type="domain" description="N-acetyltransferase" evidence="1">
    <location>
        <begin position="7"/>
        <end position="164"/>
    </location>
</feature>
<dbReference type="Proteomes" id="UP001597519">
    <property type="component" value="Unassembled WGS sequence"/>
</dbReference>
<evidence type="ECO:0000313" key="3">
    <source>
        <dbReference type="Proteomes" id="UP001597519"/>
    </source>
</evidence>
<dbReference type="InterPro" id="IPR016181">
    <property type="entry name" value="Acyl_CoA_acyltransferase"/>
</dbReference>
<dbReference type="EMBL" id="JBHUOQ010000001">
    <property type="protein sequence ID" value="MFD2829169.1"/>
    <property type="molecule type" value="Genomic_DNA"/>
</dbReference>
<dbReference type="PANTHER" id="PTHR43415">
    <property type="entry name" value="SPERMIDINE N(1)-ACETYLTRANSFERASE"/>
    <property type="match status" value="1"/>
</dbReference>
<dbReference type="PROSITE" id="PS51186">
    <property type="entry name" value="GNAT"/>
    <property type="match status" value="1"/>
</dbReference>
<dbReference type="GO" id="GO:0016746">
    <property type="term" value="F:acyltransferase activity"/>
    <property type="evidence" value="ECO:0007669"/>
    <property type="project" value="UniProtKB-KW"/>
</dbReference>